<accession>A0A1H9TJI5</accession>
<dbReference type="OrthoDB" id="2366279at2"/>
<dbReference type="Pfam" id="PF07252">
    <property type="entry name" value="DUF1433"/>
    <property type="match status" value="1"/>
</dbReference>
<gene>
    <name evidence="2" type="ORF">SAMN04488559_11414</name>
</gene>
<dbReference type="Gene3D" id="3.10.450.130">
    <property type="entry name" value="folded 79 residue fragment of lin0334 like domains"/>
    <property type="match status" value="1"/>
</dbReference>
<dbReference type="EMBL" id="FOHA01000014">
    <property type="protein sequence ID" value="SER97312.1"/>
    <property type="molecule type" value="Genomic_DNA"/>
</dbReference>
<feature type="transmembrane region" description="Helical" evidence="1">
    <location>
        <begin position="6"/>
        <end position="21"/>
    </location>
</feature>
<dbReference type="Proteomes" id="UP000198948">
    <property type="component" value="Unassembled WGS sequence"/>
</dbReference>
<keyword evidence="3" id="KW-1185">Reference proteome</keyword>
<protein>
    <recommendedName>
        <fullName evidence="4">DUF1433 domain-containing protein</fullName>
    </recommendedName>
</protein>
<name>A0A1H9TJI5_9LACT</name>
<evidence type="ECO:0000256" key="1">
    <source>
        <dbReference type="SAM" id="Phobius"/>
    </source>
</evidence>
<organism evidence="2 3">
    <name type="scientific">Isobaculum melis</name>
    <dbReference type="NCBI Taxonomy" id="142588"/>
    <lineage>
        <taxon>Bacteria</taxon>
        <taxon>Bacillati</taxon>
        <taxon>Bacillota</taxon>
        <taxon>Bacilli</taxon>
        <taxon>Lactobacillales</taxon>
        <taxon>Carnobacteriaceae</taxon>
        <taxon>Isobaculum</taxon>
    </lineage>
</organism>
<dbReference type="AlphaFoldDB" id="A0A1H9TJI5"/>
<evidence type="ECO:0000313" key="3">
    <source>
        <dbReference type="Proteomes" id="UP000198948"/>
    </source>
</evidence>
<keyword evidence="1" id="KW-0812">Transmembrane</keyword>
<keyword evidence="1" id="KW-1133">Transmembrane helix</keyword>
<proteinExistence type="predicted"/>
<keyword evidence="1" id="KW-0472">Membrane</keyword>
<evidence type="ECO:0000313" key="2">
    <source>
        <dbReference type="EMBL" id="SER97312.1"/>
    </source>
</evidence>
<sequence length="121" mass="14052">MKKKRILIIVILLILMGGYYLKKEFDKKGIMNEEGPRIEKFLTYNYNDIKTIHFTKVVINPTGIPHIQGYVNDNKEYYFSASIGTPHFNTGVSFSKNWVPKKFGDSTIKTLEEIETEEKSK</sequence>
<dbReference type="InterPro" id="IPR009881">
    <property type="entry name" value="DUF1433"/>
</dbReference>
<evidence type="ECO:0008006" key="4">
    <source>
        <dbReference type="Google" id="ProtNLM"/>
    </source>
</evidence>
<reference evidence="2 3" key="1">
    <citation type="submission" date="2016-10" db="EMBL/GenBank/DDBJ databases">
        <authorList>
            <person name="de Groot N.N."/>
        </authorList>
    </citation>
    <scope>NUCLEOTIDE SEQUENCE [LARGE SCALE GENOMIC DNA]</scope>
    <source>
        <strain evidence="2 3">DSM 13760</strain>
    </source>
</reference>
<dbReference type="STRING" id="142588.SAMN04488559_11414"/>